<protein>
    <submittedName>
        <fullName evidence="1">Uncharacterized protein</fullName>
    </submittedName>
</protein>
<proteinExistence type="predicted"/>
<name>A0A699ZXU9_HAELA</name>
<dbReference type="EMBL" id="BLLF01002544">
    <property type="protein sequence ID" value="GFH24469.1"/>
    <property type="molecule type" value="Genomic_DNA"/>
</dbReference>
<evidence type="ECO:0000313" key="1">
    <source>
        <dbReference type="EMBL" id="GFH24469.1"/>
    </source>
</evidence>
<keyword evidence="2" id="KW-1185">Reference proteome</keyword>
<organism evidence="1 2">
    <name type="scientific">Haematococcus lacustris</name>
    <name type="common">Green alga</name>
    <name type="synonym">Haematococcus pluvialis</name>
    <dbReference type="NCBI Taxonomy" id="44745"/>
    <lineage>
        <taxon>Eukaryota</taxon>
        <taxon>Viridiplantae</taxon>
        <taxon>Chlorophyta</taxon>
        <taxon>core chlorophytes</taxon>
        <taxon>Chlorophyceae</taxon>
        <taxon>CS clade</taxon>
        <taxon>Chlamydomonadales</taxon>
        <taxon>Haematococcaceae</taxon>
        <taxon>Haematococcus</taxon>
    </lineage>
</organism>
<dbReference type="Proteomes" id="UP000485058">
    <property type="component" value="Unassembled WGS sequence"/>
</dbReference>
<accession>A0A699ZXU9</accession>
<evidence type="ECO:0000313" key="2">
    <source>
        <dbReference type="Proteomes" id="UP000485058"/>
    </source>
</evidence>
<reference evidence="1 2" key="1">
    <citation type="submission" date="2020-02" db="EMBL/GenBank/DDBJ databases">
        <title>Draft genome sequence of Haematococcus lacustris strain NIES-144.</title>
        <authorList>
            <person name="Morimoto D."/>
            <person name="Nakagawa S."/>
            <person name="Yoshida T."/>
            <person name="Sawayama S."/>
        </authorList>
    </citation>
    <scope>NUCLEOTIDE SEQUENCE [LARGE SCALE GENOMIC DNA]</scope>
    <source>
        <strain evidence="1 2">NIES-144</strain>
    </source>
</reference>
<gene>
    <name evidence="1" type="ORF">HaLaN_22275</name>
</gene>
<dbReference type="AlphaFoldDB" id="A0A699ZXU9"/>
<sequence>MSVMGVVHVQLGGPRDGEFMPLGEWIRLSSIFDILRNLRFFKHFATGKALRLWRRTVAASKYRRVRKAIGKKLYAAVSTFQPTMSKVYSLVHDIATTPFNVVGSNPALTPATPL</sequence>
<comment type="caution">
    <text evidence="1">The sequence shown here is derived from an EMBL/GenBank/DDBJ whole genome shotgun (WGS) entry which is preliminary data.</text>
</comment>